<dbReference type="Proteomes" id="UP001056120">
    <property type="component" value="Linkage Group LG10"/>
</dbReference>
<keyword evidence="2" id="KW-1185">Reference proteome</keyword>
<organism evidence="1 2">
    <name type="scientific">Smallanthus sonchifolius</name>
    <dbReference type="NCBI Taxonomy" id="185202"/>
    <lineage>
        <taxon>Eukaryota</taxon>
        <taxon>Viridiplantae</taxon>
        <taxon>Streptophyta</taxon>
        <taxon>Embryophyta</taxon>
        <taxon>Tracheophyta</taxon>
        <taxon>Spermatophyta</taxon>
        <taxon>Magnoliopsida</taxon>
        <taxon>eudicotyledons</taxon>
        <taxon>Gunneridae</taxon>
        <taxon>Pentapetalae</taxon>
        <taxon>asterids</taxon>
        <taxon>campanulids</taxon>
        <taxon>Asterales</taxon>
        <taxon>Asteraceae</taxon>
        <taxon>Asteroideae</taxon>
        <taxon>Heliantheae alliance</taxon>
        <taxon>Millerieae</taxon>
        <taxon>Smallanthus</taxon>
    </lineage>
</organism>
<evidence type="ECO:0000313" key="1">
    <source>
        <dbReference type="EMBL" id="KAI3800330.1"/>
    </source>
</evidence>
<reference evidence="2" key="1">
    <citation type="journal article" date="2022" name="Mol. Ecol. Resour.">
        <title>The genomes of chicory, endive, great burdock and yacon provide insights into Asteraceae palaeo-polyploidization history and plant inulin production.</title>
        <authorList>
            <person name="Fan W."/>
            <person name="Wang S."/>
            <person name="Wang H."/>
            <person name="Wang A."/>
            <person name="Jiang F."/>
            <person name="Liu H."/>
            <person name="Zhao H."/>
            <person name="Xu D."/>
            <person name="Zhang Y."/>
        </authorList>
    </citation>
    <scope>NUCLEOTIDE SEQUENCE [LARGE SCALE GENOMIC DNA]</scope>
    <source>
        <strain evidence="2">cv. Yunnan</strain>
    </source>
</reference>
<gene>
    <name evidence="1" type="ORF">L1987_28419</name>
</gene>
<name>A0ACB9HYY0_9ASTR</name>
<proteinExistence type="predicted"/>
<protein>
    <submittedName>
        <fullName evidence="1">Uncharacterized protein</fullName>
    </submittedName>
</protein>
<accession>A0ACB9HYY0</accession>
<sequence>MKHRSFRVVLLGRQRELRDVLDVSANPPMGGPLVSEIRDLVIGDGGRDKDIGRKADEARPEKPLSQPHGFI</sequence>
<reference evidence="1 2" key="2">
    <citation type="journal article" date="2022" name="Mol. Ecol. Resour.">
        <title>The genomes of chicory, endive, great burdock and yacon provide insights into Asteraceae paleo-polyploidization history and plant inulin production.</title>
        <authorList>
            <person name="Fan W."/>
            <person name="Wang S."/>
            <person name="Wang H."/>
            <person name="Wang A."/>
            <person name="Jiang F."/>
            <person name="Liu H."/>
            <person name="Zhao H."/>
            <person name="Xu D."/>
            <person name="Zhang Y."/>
        </authorList>
    </citation>
    <scope>NUCLEOTIDE SEQUENCE [LARGE SCALE GENOMIC DNA]</scope>
    <source>
        <strain evidence="2">cv. Yunnan</strain>
        <tissue evidence="1">Leaves</tissue>
    </source>
</reference>
<comment type="caution">
    <text evidence="1">The sequence shown here is derived from an EMBL/GenBank/DDBJ whole genome shotgun (WGS) entry which is preliminary data.</text>
</comment>
<evidence type="ECO:0000313" key="2">
    <source>
        <dbReference type="Proteomes" id="UP001056120"/>
    </source>
</evidence>
<dbReference type="EMBL" id="CM042027">
    <property type="protein sequence ID" value="KAI3800330.1"/>
    <property type="molecule type" value="Genomic_DNA"/>
</dbReference>